<feature type="compositionally biased region" description="Polar residues" evidence="1">
    <location>
        <begin position="10"/>
        <end position="27"/>
    </location>
</feature>
<name>A0AAU9VTY5_9CNID</name>
<feature type="compositionally biased region" description="Basic and acidic residues" evidence="1">
    <location>
        <begin position="267"/>
        <end position="304"/>
    </location>
</feature>
<feature type="region of interest" description="Disordered" evidence="1">
    <location>
        <begin position="246"/>
        <end position="397"/>
    </location>
</feature>
<feature type="compositionally biased region" description="Polar residues" evidence="1">
    <location>
        <begin position="246"/>
        <end position="262"/>
    </location>
</feature>
<dbReference type="InterPro" id="IPR042355">
    <property type="entry name" value="IGFLR1"/>
</dbReference>
<feature type="region of interest" description="Disordered" evidence="1">
    <location>
        <begin position="1"/>
        <end position="27"/>
    </location>
</feature>
<evidence type="ECO:0000313" key="3">
    <source>
        <dbReference type="Proteomes" id="UP001159428"/>
    </source>
</evidence>
<evidence type="ECO:0000313" key="2">
    <source>
        <dbReference type="EMBL" id="CAH3037877.1"/>
    </source>
</evidence>
<feature type="compositionally biased region" description="Basic and acidic residues" evidence="1">
    <location>
        <begin position="385"/>
        <end position="397"/>
    </location>
</feature>
<dbReference type="PANTHER" id="PTHR14657">
    <property type="entry name" value="IGF-LIKE FAMILY RECEPTOR 1"/>
    <property type="match status" value="1"/>
</dbReference>
<gene>
    <name evidence="2" type="ORF">PMEA_00021405</name>
</gene>
<dbReference type="GO" id="GO:0005886">
    <property type="term" value="C:plasma membrane"/>
    <property type="evidence" value="ECO:0007669"/>
    <property type="project" value="TreeGrafter"/>
</dbReference>
<feature type="compositionally biased region" description="Polar residues" evidence="1">
    <location>
        <begin position="362"/>
        <end position="384"/>
    </location>
</feature>
<dbReference type="EMBL" id="CALNXJ010000004">
    <property type="protein sequence ID" value="CAH3037877.1"/>
    <property type="molecule type" value="Genomic_DNA"/>
</dbReference>
<dbReference type="InterPro" id="IPR011029">
    <property type="entry name" value="DEATH-like_dom_sf"/>
</dbReference>
<comment type="caution">
    <text evidence="2">The sequence shown here is derived from an EMBL/GenBank/DDBJ whole genome shotgun (WGS) entry which is preliminary data.</text>
</comment>
<reference evidence="2 3" key="1">
    <citation type="submission" date="2022-05" db="EMBL/GenBank/DDBJ databases">
        <authorList>
            <consortium name="Genoscope - CEA"/>
            <person name="William W."/>
        </authorList>
    </citation>
    <scope>NUCLEOTIDE SEQUENCE [LARGE SCALE GENOMIC DNA]</scope>
</reference>
<sequence>MAQGGRDIMSSASKITQQAPGRPSVTTGSAWILNGPFPIDDGNLYQTSEQKPINQTFLATTNQVMRPRGGKTSWQAKFAPRKWLGKFKTDECYSIESDAFYEVPVSAGNTKLILIPTEYLHDQKTLSRWRDNKFQSKRSLPCSQEEKVSQFDRADAKPDELYCDVLTVQFSRKRYLFCVDDHESYFLESKRDEVQLRNLKDFQPNEIPKGAIILDKNECGVGLLAFDDKEDIRPLFFPQNLLDSNEQLPVSGSSNNNPNQPEGNLFLKEDNLEGSDKYGKDQAEGQLERETPKTSERQEYERQAFCHNANSPENEKQEGNAENNQGQPRGCGNGKEEKPQLRKHQHQAEQCSALQETELGSEKQQSTQIITTFKRWNSEQQATNEKPRPNRSLSERGHIPLGEEELVSVAVLRHINVMDHLKNHLDKSVRGIKNWRYLADLNDVPMEEQLKWGLGEDYSRSEKMFEALTCANPNLHMSVLVQHLKDLNINNVADYIVALKLEANMTVEEFFESPNRNTIGKVLMMLDLMDKEKWWSLGIKIELDAKSLKRINVDCKNQQEDPGSHVINIISTSQPTMIIGQFKKKLENIGRKDIAGKLKKLPEKAMIGKLLDNLELAREVTCMLNHSASPGVKYYEDLAAECGIPRETYESLQPPCADSPTQKTIEEIVQRKPDFTVEELFKNLIDMGRLDVIEAIRPYYEEKDVLALERKLRITEE</sequence>
<dbReference type="Gene3D" id="1.10.533.10">
    <property type="entry name" value="Death Domain, Fas"/>
    <property type="match status" value="3"/>
</dbReference>
<dbReference type="Proteomes" id="UP001159428">
    <property type="component" value="Unassembled WGS sequence"/>
</dbReference>
<protein>
    <submittedName>
        <fullName evidence="2">Uncharacterized protein</fullName>
    </submittedName>
</protein>
<accession>A0AAU9VTY5</accession>
<keyword evidence="3" id="KW-1185">Reference proteome</keyword>
<evidence type="ECO:0000256" key="1">
    <source>
        <dbReference type="SAM" id="MobiDB-lite"/>
    </source>
</evidence>
<proteinExistence type="predicted"/>
<dbReference type="PANTHER" id="PTHR14657:SF2">
    <property type="entry name" value="IGF-LIKE FAMILY RECEPTOR 1"/>
    <property type="match status" value="1"/>
</dbReference>
<dbReference type="AlphaFoldDB" id="A0AAU9VTY5"/>
<organism evidence="2 3">
    <name type="scientific">Pocillopora meandrina</name>
    <dbReference type="NCBI Taxonomy" id="46732"/>
    <lineage>
        <taxon>Eukaryota</taxon>
        <taxon>Metazoa</taxon>
        <taxon>Cnidaria</taxon>
        <taxon>Anthozoa</taxon>
        <taxon>Hexacorallia</taxon>
        <taxon>Scleractinia</taxon>
        <taxon>Astrocoeniina</taxon>
        <taxon>Pocilloporidae</taxon>
        <taxon>Pocillopora</taxon>
    </lineage>
</organism>